<dbReference type="InterPro" id="IPR029063">
    <property type="entry name" value="SAM-dependent_MTases_sf"/>
</dbReference>
<organism evidence="2">
    <name type="scientific">Rhizophora mucronata</name>
    <name type="common">Asiatic mangrove</name>
    <dbReference type="NCBI Taxonomy" id="61149"/>
    <lineage>
        <taxon>Eukaryota</taxon>
        <taxon>Viridiplantae</taxon>
        <taxon>Streptophyta</taxon>
        <taxon>Embryophyta</taxon>
        <taxon>Tracheophyta</taxon>
        <taxon>Spermatophyta</taxon>
        <taxon>Magnoliopsida</taxon>
        <taxon>eudicotyledons</taxon>
        <taxon>Gunneridae</taxon>
        <taxon>Pentapetalae</taxon>
        <taxon>rosids</taxon>
        <taxon>fabids</taxon>
        <taxon>Malpighiales</taxon>
        <taxon>Rhizophoraceae</taxon>
        <taxon>Rhizophora</taxon>
    </lineage>
</organism>
<evidence type="ECO:0000313" key="2">
    <source>
        <dbReference type="EMBL" id="MBW95881.1"/>
    </source>
</evidence>
<feature type="compositionally biased region" description="Low complexity" evidence="1">
    <location>
        <begin position="105"/>
        <end position="119"/>
    </location>
</feature>
<accession>A0A2P2JQX1</accession>
<feature type="compositionally biased region" description="Basic and acidic residues" evidence="1">
    <location>
        <begin position="120"/>
        <end position="139"/>
    </location>
</feature>
<reference evidence="2" key="1">
    <citation type="submission" date="2018-02" db="EMBL/GenBank/DDBJ databases">
        <title>Rhizophora mucronata_Transcriptome.</title>
        <authorList>
            <person name="Meera S.P."/>
            <person name="Sreeshan A."/>
            <person name="Augustine A."/>
        </authorList>
    </citation>
    <scope>NUCLEOTIDE SEQUENCE</scope>
    <source>
        <tissue evidence="2">Leaf</tissue>
    </source>
</reference>
<proteinExistence type="predicted"/>
<dbReference type="EMBL" id="GGEC01015398">
    <property type="protein sequence ID" value="MBW95881.1"/>
    <property type="molecule type" value="Transcribed_RNA"/>
</dbReference>
<name>A0A2P2JQX1_RHIMU</name>
<dbReference type="AlphaFoldDB" id="A0A2P2JQX1"/>
<dbReference type="SUPFAM" id="SSF53335">
    <property type="entry name" value="S-adenosyl-L-methionine-dependent methyltransferases"/>
    <property type="match status" value="1"/>
</dbReference>
<sequence length="268" mass="30310">MHSSCSYYYSSLLLLPPRWSSRSSIHASNSGSRKCNQLPELLAVTPSARTVPRLSSSFTRSSSSSNSSASFFSVVQGPKPNGSSGRTCNLLIHRCPCHRRRHQDSSVLSSSSSSPSSSSSEKEKEEQEQEEAREQKQEQEKEEDEEYQVLITTRSNYNHIVIVDTPKARMLLLDSTHNVHSMLWKTGQKWTGSYWDEFASLPALIPTGRVAILGLGGGTAAHLMLDSWPSLQIEGWEIDEIVRDSIFCNKLNLRTFFFLFYYYFLFPH</sequence>
<evidence type="ECO:0000256" key="1">
    <source>
        <dbReference type="SAM" id="MobiDB-lite"/>
    </source>
</evidence>
<dbReference type="Gene3D" id="3.40.50.150">
    <property type="entry name" value="Vaccinia Virus protein VP39"/>
    <property type="match status" value="1"/>
</dbReference>
<protein>
    <submittedName>
        <fullName evidence="2">Uncharacterized protein LOC105110830 isoform X2</fullName>
    </submittedName>
</protein>
<feature type="region of interest" description="Disordered" evidence="1">
    <location>
        <begin position="102"/>
        <end position="146"/>
    </location>
</feature>